<name>A0A1W6MWL8_9HYPH</name>
<dbReference type="EMBL" id="CP019948">
    <property type="protein sequence ID" value="ARN81974.1"/>
    <property type="molecule type" value="Genomic_DNA"/>
</dbReference>
<dbReference type="RefSeq" id="WP_085772092.1">
    <property type="nucleotide sequence ID" value="NZ_AP027149.1"/>
</dbReference>
<evidence type="ECO:0008006" key="3">
    <source>
        <dbReference type="Google" id="ProtNLM"/>
    </source>
</evidence>
<dbReference type="KEGG" id="mbry:B1812_13770"/>
<dbReference type="CDD" id="cd07818">
    <property type="entry name" value="SRPBCC_1"/>
    <property type="match status" value="1"/>
</dbReference>
<protein>
    <recommendedName>
        <fullName evidence="3">Polyketide cyclase</fullName>
    </recommendedName>
</protein>
<evidence type="ECO:0000313" key="1">
    <source>
        <dbReference type="EMBL" id="ARN81974.1"/>
    </source>
</evidence>
<dbReference type="OrthoDB" id="9807923at2"/>
<dbReference type="SUPFAM" id="SSF55961">
    <property type="entry name" value="Bet v1-like"/>
    <property type="match status" value="1"/>
</dbReference>
<proteinExistence type="predicted"/>
<dbReference type="InterPro" id="IPR019587">
    <property type="entry name" value="Polyketide_cyclase/dehydratase"/>
</dbReference>
<sequence>MTGVLLVLLYFGLAALAAFVILQPDRFVVARSRTIPASPHTLFGLVNDLHRFESWSPWADFEPAANKAFEGPAAGEGASLAWSGDKRVGKVTIVSSRPNESVEMRLDMQKPIVAQNDVRFLITPDGQGSKVDWTMVGRRGLVAKAMNLLLRHDDKIASQFEKGLARLEEAATRGVR</sequence>
<dbReference type="STRING" id="655015.B1812_13770"/>
<dbReference type="AlphaFoldDB" id="A0A1W6MWL8"/>
<dbReference type="Proteomes" id="UP000193978">
    <property type="component" value="Chromosome"/>
</dbReference>
<gene>
    <name evidence="1" type="ORF">B1812_13770</name>
</gene>
<dbReference type="Pfam" id="PF10604">
    <property type="entry name" value="Polyketide_cyc2"/>
    <property type="match status" value="1"/>
</dbReference>
<reference evidence="1 2" key="1">
    <citation type="submission" date="2017-02" db="EMBL/GenBank/DDBJ databases">
        <authorList>
            <person name="Peterson S.W."/>
        </authorList>
    </citation>
    <scope>NUCLEOTIDE SEQUENCE [LARGE SCALE GENOMIC DNA]</scope>
    <source>
        <strain evidence="1 2">S285</strain>
    </source>
</reference>
<dbReference type="Gene3D" id="3.30.530.20">
    <property type="match status" value="1"/>
</dbReference>
<evidence type="ECO:0000313" key="2">
    <source>
        <dbReference type="Proteomes" id="UP000193978"/>
    </source>
</evidence>
<dbReference type="InterPro" id="IPR023393">
    <property type="entry name" value="START-like_dom_sf"/>
</dbReference>
<accession>A0A1W6MWL8</accession>
<organism evidence="1 2">
    <name type="scientific">Methylocystis bryophila</name>
    <dbReference type="NCBI Taxonomy" id="655015"/>
    <lineage>
        <taxon>Bacteria</taxon>
        <taxon>Pseudomonadati</taxon>
        <taxon>Pseudomonadota</taxon>
        <taxon>Alphaproteobacteria</taxon>
        <taxon>Hyphomicrobiales</taxon>
        <taxon>Methylocystaceae</taxon>
        <taxon>Methylocystis</taxon>
    </lineage>
</organism>
<keyword evidence="2" id="KW-1185">Reference proteome</keyword>